<evidence type="ECO:0000256" key="3">
    <source>
        <dbReference type="SAM" id="SignalP"/>
    </source>
</evidence>
<keyword evidence="2" id="KW-1133">Transmembrane helix</keyword>
<name>A0A8B8A4W3_CRAVI</name>
<organism evidence="4 5">
    <name type="scientific">Crassostrea virginica</name>
    <name type="common">Eastern oyster</name>
    <dbReference type="NCBI Taxonomy" id="6565"/>
    <lineage>
        <taxon>Eukaryota</taxon>
        <taxon>Metazoa</taxon>
        <taxon>Spiralia</taxon>
        <taxon>Lophotrochozoa</taxon>
        <taxon>Mollusca</taxon>
        <taxon>Bivalvia</taxon>
        <taxon>Autobranchia</taxon>
        <taxon>Pteriomorphia</taxon>
        <taxon>Ostreida</taxon>
        <taxon>Ostreoidea</taxon>
        <taxon>Ostreidae</taxon>
        <taxon>Crassostrea</taxon>
    </lineage>
</organism>
<feature type="transmembrane region" description="Helical" evidence="2">
    <location>
        <begin position="69"/>
        <end position="90"/>
    </location>
</feature>
<feature type="compositionally biased region" description="Polar residues" evidence="1">
    <location>
        <begin position="158"/>
        <end position="176"/>
    </location>
</feature>
<feature type="compositionally biased region" description="Polar residues" evidence="1">
    <location>
        <begin position="191"/>
        <end position="202"/>
    </location>
</feature>
<evidence type="ECO:0000256" key="1">
    <source>
        <dbReference type="SAM" id="MobiDB-lite"/>
    </source>
</evidence>
<dbReference type="Proteomes" id="UP000694844">
    <property type="component" value="Chromosome 6"/>
</dbReference>
<feature type="chain" id="PRO_5034614675" evidence="3">
    <location>
        <begin position="22"/>
        <end position="202"/>
    </location>
</feature>
<sequence>MANNGCLLLGVFALSIAVTHAYGYYGTGVCYSDSQCINSGYHCCTGTSYCCPWGYVCSGSRSCLSIGTIVGPIVGGVVLLISCIIGCVCCRRRRNQQPPPTVTYGQTNATVVQGQQSYGQQAYGQPPAYGQQANGQQAYGQQAYGQQAYGQPTAYGQISSEQTPPNGQFTYNNGQNYGPGYSNVSGAPADYSQTATTNTQKT</sequence>
<feature type="region of interest" description="Disordered" evidence="1">
    <location>
        <begin position="156"/>
        <end position="202"/>
    </location>
</feature>
<keyword evidence="2" id="KW-0472">Membrane</keyword>
<proteinExistence type="predicted"/>
<keyword evidence="2" id="KW-0812">Transmembrane</keyword>
<dbReference type="RefSeq" id="XP_022286517.1">
    <property type="nucleotide sequence ID" value="XM_022430809.1"/>
</dbReference>
<accession>A0A8B8A4W3</accession>
<dbReference type="AlphaFoldDB" id="A0A8B8A4W3"/>
<dbReference type="GeneID" id="111099504"/>
<protein>
    <submittedName>
        <fullName evidence="5">Uncharacterized protein LOC111099504 isoform X1</fullName>
    </submittedName>
</protein>
<evidence type="ECO:0000256" key="2">
    <source>
        <dbReference type="SAM" id="Phobius"/>
    </source>
</evidence>
<gene>
    <name evidence="5" type="primary">LOC111099504</name>
</gene>
<keyword evidence="3" id="KW-0732">Signal</keyword>
<dbReference type="OrthoDB" id="6205391at2759"/>
<reference evidence="5" key="1">
    <citation type="submission" date="2025-08" db="UniProtKB">
        <authorList>
            <consortium name="RefSeq"/>
        </authorList>
    </citation>
    <scope>IDENTIFICATION</scope>
    <source>
        <tissue evidence="5">Whole sample</tissue>
    </source>
</reference>
<dbReference type="KEGG" id="cvn:111099504"/>
<evidence type="ECO:0000313" key="5">
    <source>
        <dbReference type="RefSeq" id="XP_022286517.1"/>
    </source>
</evidence>
<feature type="signal peptide" evidence="3">
    <location>
        <begin position="1"/>
        <end position="21"/>
    </location>
</feature>
<keyword evidence="4" id="KW-1185">Reference proteome</keyword>
<evidence type="ECO:0000313" key="4">
    <source>
        <dbReference type="Proteomes" id="UP000694844"/>
    </source>
</evidence>